<accession>A0A852WIC7</accession>
<protein>
    <submittedName>
        <fullName evidence="2">Putative membrane-anchored protein</fullName>
    </submittedName>
</protein>
<dbReference type="AlphaFoldDB" id="A0A852WIC7"/>
<feature type="transmembrane region" description="Helical" evidence="1">
    <location>
        <begin position="194"/>
        <end position="212"/>
    </location>
</feature>
<organism evidence="2 3">
    <name type="scientific">Pedococcus badiiscoriae</name>
    <dbReference type="NCBI Taxonomy" id="642776"/>
    <lineage>
        <taxon>Bacteria</taxon>
        <taxon>Bacillati</taxon>
        <taxon>Actinomycetota</taxon>
        <taxon>Actinomycetes</taxon>
        <taxon>Micrococcales</taxon>
        <taxon>Intrasporangiaceae</taxon>
        <taxon>Pedococcus</taxon>
    </lineage>
</organism>
<proteinExistence type="predicted"/>
<dbReference type="Pfam" id="PF03988">
    <property type="entry name" value="DUF347"/>
    <property type="match status" value="4"/>
</dbReference>
<evidence type="ECO:0000313" key="3">
    <source>
        <dbReference type="Proteomes" id="UP000573599"/>
    </source>
</evidence>
<sequence>MTSLGARWGQSHRYAAVKVPEVGVTFWLIKVLTTGMGESASDYLAGINLVLAGLVGLTGIAVGLWLQLRREAYHAATYWFAVAMVAVFGTMAADGLHVGLGVSYAVSTPFFLVAVAALFFAWHRVEGTLSIHTIATRRREIFYWLTVLATFALGTAAGDLTAYTMHLGYLDSALVFAAMIAVPLVAWRFGLNAIAAFWTAYVLTRPLGASVADWLGKPPSRGDGLGLGDGPVTLVAIILIVALVGSAVRQAAAVRTQEREPAPALSAE</sequence>
<feature type="transmembrane region" description="Helical" evidence="1">
    <location>
        <begin position="232"/>
        <end position="252"/>
    </location>
</feature>
<dbReference type="InterPro" id="IPR007136">
    <property type="entry name" value="DUF347"/>
</dbReference>
<feature type="transmembrane region" description="Helical" evidence="1">
    <location>
        <begin position="169"/>
        <end position="187"/>
    </location>
</feature>
<keyword evidence="3" id="KW-1185">Reference proteome</keyword>
<keyword evidence="1" id="KW-0812">Transmembrane</keyword>
<feature type="transmembrane region" description="Helical" evidence="1">
    <location>
        <begin position="102"/>
        <end position="122"/>
    </location>
</feature>
<keyword evidence="1" id="KW-1133">Transmembrane helix</keyword>
<name>A0A852WIC7_9MICO</name>
<feature type="transmembrane region" description="Helical" evidence="1">
    <location>
        <begin position="43"/>
        <end position="66"/>
    </location>
</feature>
<dbReference type="RefSeq" id="WP_179423209.1">
    <property type="nucleotide sequence ID" value="NZ_JACCAB010000001.1"/>
</dbReference>
<feature type="transmembrane region" description="Helical" evidence="1">
    <location>
        <begin position="142"/>
        <end position="163"/>
    </location>
</feature>
<reference evidence="2 3" key="1">
    <citation type="submission" date="2020-07" db="EMBL/GenBank/DDBJ databases">
        <title>Sequencing the genomes of 1000 actinobacteria strains.</title>
        <authorList>
            <person name="Klenk H.-P."/>
        </authorList>
    </citation>
    <scope>NUCLEOTIDE SEQUENCE [LARGE SCALE GENOMIC DNA]</scope>
    <source>
        <strain evidence="2 3">DSM 23987</strain>
    </source>
</reference>
<feature type="transmembrane region" description="Helical" evidence="1">
    <location>
        <begin position="78"/>
        <end position="96"/>
    </location>
</feature>
<dbReference type="Proteomes" id="UP000573599">
    <property type="component" value="Unassembled WGS sequence"/>
</dbReference>
<evidence type="ECO:0000313" key="2">
    <source>
        <dbReference type="EMBL" id="NYG08640.1"/>
    </source>
</evidence>
<gene>
    <name evidence="2" type="ORF">BJ986_003127</name>
</gene>
<keyword evidence="1" id="KW-0472">Membrane</keyword>
<comment type="caution">
    <text evidence="2">The sequence shown here is derived from an EMBL/GenBank/DDBJ whole genome shotgun (WGS) entry which is preliminary data.</text>
</comment>
<evidence type="ECO:0000256" key="1">
    <source>
        <dbReference type="SAM" id="Phobius"/>
    </source>
</evidence>
<dbReference type="EMBL" id="JACCAB010000001">
    <property type="protein sequence ID" value="NYG08640.1"/>
    <property type="molecule type" value="Genomic_DNA"/>
</dbReference>